<keyword evidence="1" id="KW-0732">Signal</keyword>
<dbReference type="SUPFAM" id="SSF74653">
    <property type="entry name" value="TolA/TonB C-terminal domain"/>
    <property type="match status" value="1"/>
</dbReference>
<name>A0A498CTU6_9GAMM</name>
<evidence type="ECO:0008006" key="4">
    <source>
        <dbReference type="Google" id="ProtNLM"/>
    </source>
</evidence>
<organism evidence="2 3">
    <name type="scientific">Acinetobacter cumulans</name>
    <dbReference type="NCBI Taxonomy" id="2136182"/>
    <lineage>
        <taxon>Bacteria</taxon>
        <taxon>Pseudomonadati</taxon>
        <taxon>Pseudomonadota</taxon>
        <taxon>Gammaproteobacteria</taxon>
        <taxon>Moraxellales</taxon>
        <taxon>Moraxellaceae</taxon>
        <taxon>Acinetobacter</taxon>
    </lineage>
</organism>
<feature type="chain" id="PRO_5019820803" description="TonB family protein" evidence="1">
    <location>
        <begin position="28"/>
        <end position="151"/>
    </location>
</feature>
<evidence type="ECO:0000313" key="2">
    <source>
        <dbReference type="EMBL" id="RLL33149.1"/>
    </source>
</evidence>
<protein>
    <recommendedName>
        <fullName evidence="4">TonB family protein</fullName>
    </recommendedName>
</protein>
<dbReference type="AlphaFoldDB" id="A0A498CTU6"/>
<reference evidence="2 3" key="1">
    <citation type="submission" date="2018-09" db="EMBL/GenBank/DDBJ databases">
        <title>The draft genome of Acinetobacter sp. strains.</title>
        <authorList>
            <person name="Qin J."/>
            <person name="Feng Y."/>
            <person name="Zong Z."/>
        </authorList>
    </citation>
    <scope>NUCLEOTIDE SEQUENCE [LARGE SCALE GENOMIC DNA]</scope>
    <source>
        <strain evidence="2 3">WCHAc060003</strain>
    </source>
</reference>
<dbReference type="Proteomes" id="UP000267166">
    <property type="component" value="Unassembled WGS sequence"/>
</dbReference>
<dbReference type="RefSeq" id="WP_213072407.1">
    <property type="nucleotide sequence ID" value="NZ_RCHD01000034.1"/>
</dbReference>
<dbReference type="Pfam" id="PF13103">
    <property type="entry name" value="TonB_2"/>
    <property type="match status" value="1"/>
</dbReference>
<gene>
    <name evidence="2" type="ORF">D9K80_13135</name>
</gene>
<evidence type="ECO:0000256" key="1">
    <source>
        <dbReference type="SAM" id="SignalP"/>
    </source>
</evidence>
<dbReference type="EMBL" id="RCHD01000034">
    <property type="protein sequence ID" value="RLL33149.1"/>
    <property type="molecule type" value="Genomic_DNA"/>
</dbReference>
<proteinExistence type="predicted"/>
<accession>A0A498CTU6</accession>
<sequence length="151" mass="17412">RVIVVQHYKFHFVWISFSAIFSGSAFADTQTDELLKMLTTPVAEYKVDTQPYVIDPKIAKRQYEVTWRVQPSFRVNAEDYQSYRQPIKVEMIVEAGSGQILQSKTIRSSGSVRVDQKVHDALQQAKLQPLPMVERTLRYSLVHEFNIAPPL</sequence>
<feature type="signal peptide" evidence="1">
    <location>
        <begin position="1"/>
        <end position="27"/>
    </location>
</feature>
<feature type="non-terminal residue" evidence="2">
    <location>
        <position position="1"/>
    </location>
</feature>
<evidence type="ECO:0000313" key="3">
    <source>
        <dbReference type="Proteomes" id="UP000267166"/>
    </source>
</evidence>
<comment type="caution">
    <text evidence="2">The sequence shown here is derived from an EMBL/GenBank/DDBJ whole genome shotgun (WGS) entry which is preliminary data.</text>
</comment>